<dbReference type="Pfam" id="PF02836">
    <property type="entry name" value="Glyco_hydro_2_C"/>
    <property type="match status" value="1"/>
</dbReference>
<dbReference type="Gene3D" id="3.20.20.80">
    <property type="entry name" value="Glycosidases"/>
    <property type="match status" value="1"/>
</dbReference>
<sequence length="947" mass="101592">MPTSALQRAAIVAAAATAFLPAVGHAADSSARERILFDGDWRFRQDPATLPPLQDGAAVAGWRWKAADSPASEELAATGVTTSGAGWADAAVGQDIFSGKSGFAWIRATLPDLAGPGRTLRFGGVDDNADVYVNGKKLIHHEGWNQAFDVPLDDVWNAAGPNVVAVRVENGQGAGGLSKGVSVGLAPIVAGAPTTSPSDPKFRDFNWRKVHLPHDYCVEGTFTPDGDASHGSLIPTSAWYRKTFTLPASDQGKSLWIDFDGVYRRTEVYLNGHLLGAHACGYTPFRFDLSKDAVYGGKNVISVHVDPTQAEGWWYEGAGIYRHVWLNKAAPAHVAPWGTFVASDVKDALGKPSASLTITTTVANDGAASDAVVVSSVFGPDGKQAAQTKSSVSLTAGASTDLTQTVSLASARLWSLQKPQLYRLHTEVVQGGKVIDTEDTSFGVRSIRWDAEKGFFLNEKPVKIQGVCNHQDFAGVGVAVPDTLQYWRVRKLQSMGANAWRTSHNPPNIAVLDACDKLGMLVMDENRHLGDTEDGKASMTTPYEDLAEVQTMVRRDRNHPSIILWSMCNEEGIQSTEHGAKIFSAMRDAVRKYDATRPVSCAMNGGYDSAVGITSVEDLQGINYNPSAYDWFHKAHPTLPLYGSETASQVATRGIYSWDTFKNDTGSFTGVPEKGYVSAYDVNAPNWAETAENAWKPIGERSYVAGGFVWTGFDYKGEPTPFGWPDVNSNFGVIDMAGFPKDTYWYYQSVWGDKPVTHVLPHWNWAGKEGQTVKVWAFSNADSVELFVNGQSLGKKPVPHLGHLEWDAVYAPGTLEARGYDASGKVVSSDKVETAGAPAALTLTTDRTQIAPDGEDLTVVEVRVVDDKGRVVPASDDLISFEVTGVGHIAGVGNGNPSDHDPDQAPTRHAFHGLAAVLVAAGEAKGAIHLTATAPGLKPASLDLEAK</sequence>
<dbReference type="InterPro" id="IPR032311">
    <property type="entry name" value="DUF4982"/>
</dbReference>
<feature type="domain" description="DUF4982" evidence="7">
    <location>
        <begin position="770"/>
        <end position="827"/>
    </location>
</feature>
<dbReference type="EMBL" id="AP025739">
    <property type="protein sequence ID" value="BDI30293.1"/>
    <property type="molecule type" value="Genomic_DNA"/>
</dbReference>
<dbReference type="OrthoDB" id="9801077at2"/>
<dbReference type="SUPFAM" id="SSF49303">
    <property type="entry name" value="beta-Galactosidase/glucuronidase domain"/>
    <property type="match status" value="1"/>
</dbReference>
<dbReference type="InterPro" id="IPR048230">
    <property type="entry name" value="GalA-like"/>
</dbReference>
<dbReference type="InterPro" id="IPR006103">
    <property type="entry name" value="Glyco_hydro_2_cat"/>
</dbReference>
<evidence type="ECO:0000313" key="9">
    <source>
        <dbReference type="EMBL" id="BDI30293.1"/>
    </source>
</evidence>
<evidence type="ECO:0000256" key="3">
    <source>
        <dbReference type="ARBA" id="ARBA00023295"/>
    </source>
</evidence>
<protein>
    <submittedName>
        <fullName evidence="9">Beta-galactosidase</fullName>
    </submittedName>
</protein>
<comment type="similarity">
    <text evidence="1">Belongs to the glycosyl hydrolase 2 family.</text>
</comment>
<dbReference type="InterPro" id="IPR036156">
    <property type="entry name" value="Beta-gal/glucu_dom_sf"/>
</dbReference>
<dbReference type="InterPro" id="IPR006102">
    <property type="entry name" value="Ig-like_GH2"/>
</dbReference>
<dbReference type="Pfam" id="PF02837">
    <property type="entry name" value="Glyco_hydro_2_N"/>
    <property type="match status" value="1"/>
</dbReference>
<evidence type="ECO:0000259" key="5">
    <source>
        <dbReference type="Pfam" id="PF02836"/>
    </source>
</evidence>
<dbReference type="PANTHER" id="PTHR42732">
    <property type="entry name" value="BETA-GALACTOSIDASE"/>
    <property type="match status" value="1"/>
</dbReference>
<evidence type="ECO:0000259" key="7">
    <source>
        <dbReference type="Pfam" id="PF16355"/>
    </source>
</evidence>
<dbReference type="Pfam" id="PF00703">
    <property type="entry name" value="Glyco_hydro_2"/>
    <property type="match status" value="1"/>
</dbReference>
<evidence type="ECO:0000256" key="2">
    <source>
        <dbReference type="ARBA" id="ARBA00022801"/>
    </source>
</evidence>
<keyword evidence="3" id="KW-0326">Glycosidase</keyword>
<dbReference type="PROSITE" id="PS00608">
    <property type="entry name" value="GLYCOSYL_HYDROL_F2_2"/>
    <property type="match status" value="1"/>
</dbReference>
<dbReference type="InterPro" id="IPR023232">
    <property type="entry name" value="Glyco_hydro_2_AS"/>
</dbReference>
<keyword evidence="10" id="KW-1185">Reference proteome</keyword>
<feature type="domain" description="Glycoside hydrolase family 2" evidence="8">
    <location>
        <begin position="841"/>
        <end position="942"/>
    </location>
</feature>
<keyword evidence="2" id="KW-0378">Hydrolase</keyword>
<evidence type="ECO:0000313" key="10">
    <source>
        <dbReference type="Proteomes" id="UP000287394"/>
    </source>
</evidence>
<feature type="domain" description="Glycoside hydrolase family 2 catalytic" evidence="5">
    <location>
        <begin position="453"/>
        <end position="607"/>
    </location>
</feature>
<dbReference type="InterPro" id="IPR008979">
    <property type="entry name" value="Galactose-bd-like_sf"/>
</dbReference>
<proteinExistence type="inferred from homology"/>
<evidence type="ECO:0000259" key="4">
    <source>
        <dbReference type="Pfam" id="PF00703"/>
    </source>
</evidence>
<accession>A0A402CV60</accession>
<dbReference type="InterPro" id="IPR013783">
    <property type="entry name" value="Ig-like_fold"/>
</dbReference>
<evidence type="ECO:0000256" key="1">
    <source>
        <dbReference type="ARBA" id="ARBA00007401"/>
    </source>
</evidence>
<organism evidence="9 10">
    <name type="scientific">Capsulimonas corticalis</name>
    <dbReference type="NCBI Taxonomy" id="2219043"/>
    <lineage>
        <taxon>Bacteria</taxon>
        <taxon>Bacillati</taxon>
        <taxon>Armatimonadota</taxon>
        <taxon>Armatimonadia</taxon>
        <taxon>Capsulimonadales</taxon>
        <taxon>Capsulimonadaceae</taxon>
        <taxon>Capsulimonas</taxon>
    </lineage>
</organism>
<dbReference type="PRINTS" id="PR00132">
    <property type="entry name" value="GLHYDRLASE2"/>
</dbReference>
<dbReference type="Gene3D" id="2.60.120.260">
    <property type="entry name" value="Galactose-binding domain-like"/>
    <property type="match status" value="2"/>
</dbReference>
<dbReference type="RefSeq" id="WP_119321260.1">
    <property type="nucleotide sequence ID" value="NZ_AP025739.1"/>
</dbReference>
<evidence type="ECO:0000259" key="8">
    <source>
        <dbReference type="Pfam" id="PF18565"/>
    </source>
</evidence>
<dbReference type="InterPro" id="IPR051913">
    <property type="entry name" value="GH2_Domain-Containing"/>
</dbReference>
<dbReference type="InterPro" id="IPR006101">
    <property type="entry name" value="Glyco_hydro_2"/>
</dbReference>
<dbReference type="GO" id="GO:0005975">
    <property type="term" value="P:carbohydrate metabolic process"/>
    <property type="evidence" value="ECO:0007669"/>
    <property type="project" value="InterPro"/>
</dbReference>
<dbReference type="KEGG" id="ccot:CCAX7_23440"/>
<dbReference type="InterPro" id="IPR017853">
    <property type="entry name" value="GH"/>
</dbReference>
<dbReference type="InterPro" id="IPR006104">
    <property type="entry name" value="Glyco_hydro_2_N"/>
</dbReference>
<dbReference type="NCBIfam" id="NF041462">
    <property type="entry name" value="GalA"/>
    <property type="match status" value="1"/>
</dbReference>
<feature type="domain" description="Glycoside hydrolase family 2 immunoglobulin-like beta-sandwich" evidence="4">
    <location>
        <begin position="339"/>
        <end position="445"/>
    </location>
</feature>
<evidence type="ECO:0000259" key="6">
    <source>
        <dbReference type="Pfam" id="PF02837"/>
    </source>
</evidence>
<dbReference type="AlphaFoldDB" id="A0A402CV60"/>
<dbReference type="Proteomes" id="UP000287394">
    <property type="component" value="Chromosome"/>
</dbReference>
<dbReference type="Pfam" id="PF16355">
    <property type="entry name" value="DUF4982"/>
    <property type="match status" value="1"/>
</dbReference>
<dbReference type="SUPFAM" id="SSF51445">
    <property type="entry name" value="(Trans)glycosidases"/>
    <property type="match status" value="1"/>
</dbReference>
<dbReference type="InterPro" id="IPR040605">
    <property type="entry name" value="Glyco_hydro2_dom5"/>
</dbReference>
<dbReference type="SUPFAM" id="SSF49785">
    <property type="entry name" value="Galactose-binding domain-like"/>
    <property type="match status" value="2"/>
</dbReference>
<dbReference type="PANTHER" id="PTHR42732:SF1">
    <property type="entry name" value="BETA-MANNOSIDASE"/>
    <property type="match status" value="1"/>
</dbReference>
<dbReference type="Gene3D" id="2.60.40.10">
    <property type="entry name" value="Immunoglobulins"/>
    <property type="match status" value="3"/>
</dbReference>
<dbReference type="GO" id="GO:0004553">
    <property type="term" value="F:hydrolase activity, hydrolyzing O-glycosyl compounds"/>
    <property type="evidence" value="ECO:0007669"/>
    <property type="project" value="InterPro"/>
</dbReference>
<name>A0A402CV60_9BACT</name>
<feature type="domain" description="Glycosyl hydrolases family 2 sugar binding" evidence="6">
    <location>
        <begin position="237"/>
        <end position="327"/>
    </location>
</feature>
<gene>
    <name evidence="9" type="primary">bga_3</name>
    <name evidence="9" type="ORF">CCAX7_23440</name>
</gene>
<dbReference type="Pfam" id="PF18565">
    <property type="entry name" value="Glyco_hydro2_C5"/>
    <property type="match status" value="1"/>
</dbReference>
<reference evidence="9 10" key="1">
    <citation type="journal article" date="2019" name="Int. J. Syst. Evol. Microbiol.">
        <title>Capsulimonas corticalis gen. nov., sp. nov., an aerobic capsulated bacterium, of a novel bacterial order, Capsulimonadales ord. nov., of the class Armatimonadia of the phylum Armatimonadetes.</title>
        <authorList>
            <person name="Li J."/>
            <person name="Kudo C."/>
            <person name="Tonouchi A."/>
        </authorList>
    </citation>
    <scope>NUCLEOTIDE SEQUENCE [LARGE SCALE GENOMIC DNA]</scope>
    <source>
        <strain evidence="9 10">AX-7</strain>
    </source>
</reference>